<dbReference type="EMBL" id="JBIGIA010000014">
    <property type="protein sequence ID" value="MFG6458598.1"/>
    <property type="molecule type" value="Genomic_DNA"/>
</dbReference>
<evidence type="ECO:0000313" key="1">
    <source>
        <dbReference type="EMBL" id="MFG6458598.1"/>
    </source>
</evidence>
<dbReference type="RefSeq" id="WP_394489732.1">
    <property type="nucleotide sequence ID" value="NZ_JBIGIA010000014.1"/>
</dbReference>
<keyword evidence="2" id="KW-1185">Reference proteome</keyword>
<sequence length="93" mass="10616">MKTASIPSVRVEPELRAEVESMLGEGETLSEFVETSIREKVERRRVQEEFIARGLRSRDQARQTGDYVDADVVLANLQRKLDAARSQVAKKRK</sequence>
<comment type="caution">
    <text evidence="1">The sequence shown here is derived from an EMBL/GenBank/DDBJ whole genome shotgun (WGS) entry which is preliminary data.</text>
</comment>
<dbReference type="Proteomes" id="UP001606305">
    <property type="component" value="Unassembled WGS sequence"/>
</dbReference>
<evidence type="ECO:0000313" key="2">
    <source>
        <dbReference type="Proteomes" id="UP001606305"/>
    </source>
</evidence>
<dbReference type="NCBIfam" id="NF041551">
    <property type="entry name" value="YlcI_YnfO_N"/>
    <property type="match status" value="1"/>
</dbReference>
<protein>
    <submittedName>
        <fullName evidence="1">YlcI/YnfO family protein</fullName>
    </submittedName>
</protein>
<accession>A0ABW7G9G6</accession>
<organism evidence="1 2">
    <name type="scientific">Pelomonas nitida</name>
    <dbReference type="NCBI Taxonomy" id="3299027"/>
    <lineage>
        <taxon>Bacteria</taxon>
        <taxon>Pseudomonadati</taxon>
        <taxon>Pseudomonadota</taxon>
        <taxon>Betaproteobacteria</taxon>
        <taxon>Burkholderiales</taxon>
        <taxon>Sphaerotilaceae</taxon>
        <taxon>Roseateles</taxon>
    </lineage>
</organism>
<name>A0ABW7G9G6_9BURK</name>
<gene>
    <name evidence="1" type="ORF">ACG00X_17290</name>
</gene>
<proteinExistence type="predicted"/>
<reference evidence="1 2" key="1">
    <citation type="submission" date="2024-09" db="EMBL/GenBank/DDBJ databases">
        <title>Novel species of the genus Pelomonas and Roseateles isolated from streams.</title>
        <authorList>
            <person name="Lu H."/>
        </authorList>
    </citation>
    <scope>NUCLEOTIDE SEQUENCE [LARGE SCALE GENOMIC DNA]</scope>
    <source>
        <strain evidence="1 2">BYS96W</strain>
    </source>
</reference>